<evidence type="ECO:0000313" key="1">
    <source>
        <dbReference type="EMBL" id="EFI97080.1"/>
    </source>
</evidence>
<dbReference type="VEuPathDB" id="FungiDB:SCHCODRAFT_02688412"/>
<dbReference type="AlphaFoldDB" id="D8Q647"/>
<accession>D8Q647</accession>
<name>D8Q647_SCHCM</name>
<gene>
    <name evidence="1" type="ORF">SCHCODRAFT_235171</name>
</gene>
<protein>
    <submittedName>
        <fullName evidence="1">Uncharacterized protein</fullName>
    </submittedName>
</protein>
<dbReference type="HOGENOM" id="CLU_327095_0_0_1"/>
<sequence>MAEEAANATAKLPSVESSLGQCRCKFSGQKGSPDGNSKNSGRLSTARATLHKFSGRKRAPSHSSTMCQREHWSIGDHRVAFAPTVRYLYTVIPMRAKDAHFLAVIARSYVEKNYATILVRVRGPPGAYECVRVDLSLTNLRETLSDISTGAKLDSEIHLDPCPYPTFCVHVEHMQGDTPRTRVVRLTPRTASWRLAREGRRRVLDLFYGRFPTNLLILVSAVEHVYQARATLSLPRLDSGGPCFGPRPDDTSKIVAGNSFAAQSTPFCSPTIFPLAITDTLILRRCSMATAPDFALPDLSNPLHQPGDLQTLFGAVSALARSQDEGPTMFASEEALHVKAAKRALRARPLDIVLAAPPGIPFELYVHTTAGKAICVAFIALKFLHFSIPAKLDRQLWPFDDSIWPHLLRWADYLLPSGYISDIHLCKEARQHVLFRISTVIGITECLTSLPKEQVRSCLLGGSNDVLHTLVTLWVRWTDLVPALDMGPREVMWSACLLGSVWDSFEGQPAEDVLRTQIMRVAGGSARDVFRAGAAYLCALSAAGAVARERDEIGEQTTFVAAIIRPYDVGPETLPSSFIATLVTILDDNLTAAPDSHNLWVQIFMLLCTLCGHSDHATMLCIKHGLFPLLVRIRSICSHCSTGVVPYGSKQVSSGGATGILMTYIRNTFWSRRAVANFHTAYENYAARMPIVPLREDERAVLDVADRHYALLIEAEEQWSSVAKCCNYMRAHWSTGEHRYLCDVHFASRAGSTCPTVKSKDVYFLVVIARAFVESNYQQILARLNRQPSGNDLILVNLPLLHDPTVTELFTATACENSFRPDICPYPSISVQVSYQQTNGVRARLVNLVPRSAAWRYGKDEFATLTCTLYDPPTDWTCVD</sequence>
<reference evidence="1 2" key="1">
    <citation type="journal article" date="2010" name="Nat. Biotechnol.">
        <title>Genome sequence of the model mushroom Schizophyllum commune.</title>
        <authorList>
            <person name="Ohm R.A."/>
            <person name="de Jong J.F."/>
            <person name="Lugones L.G."/>
            <person name="Aerts A."/>
            <person name="Kothe E."/>
            <person name="Stajich J.E."/>
            <person name="de Vries R.P."/>
            <person name="Record E."/>
            <person name="Levasseur A."/>
            <person name="Baker S.E."/>
            <person name="Bartholomew K.A."/>
            <person name="Coutinho P.M."/>
            <person name="Erdmann S."/>
            <person name="Fowler T.J."/>
            <person name="Gathman A.C."/>
            <person name="Lombard V."/>
            <person name="Henrissat B."/>
            <person name="Knabe N."/>
            <person name="Kuees U."/>
            <person name="Lilly W.W."/>
            <person name="Lindquist E."/>
            <person name="Lucas S."/>
            <person name="Magnuson J.K."/>
            <person name="Piumi F."/>
            <person name="Raudaskoski M."/>
            <person name="Salamov A."/>
            <person name="Schmutz J."/>
            <person name="Schwarze F.W.M.R."/>
            <person name="vanKuyk P.A."/>
            <person name="Horton J.S."/>
            <person name="Grigoriev I.V."/>
            <person name="Woesten H.A.B."/>
        </authorList>
    </citation>
    <scope>NUCLEOTIDE SEQUENCE [LARGE SCALE GENOMIC DNA]</scope>
    <source>
        <strain evidence="2">H4-8 / FGSC 9210</strain>
    </source>
</reference>
<dbReference type="EMBL" id="GL377306">
    <property type="protein sequence ID" value="EFI97080.1"/>
    <property type="molecule type" value="Genomic_DNA"/>
</dbReference>
<proteinExistence type="predicted"/>
<keyword evidence="2" id="KW-1185">Reference proteome</keyword>
<dbReference type="InParanoid" id="D8Q647"/>
<evidence type="ECO:0000313" key="2">
    <source>
        <dbReference type="Proteomes" id="UP000007431"/>
    </source>
</evidence>
<organism evidence="2">
    <name type="scientific">Schizophyllum commune (strain H4-8 / FGSC 9210)</name>
    <name type="common">Split gill fungus</name>
    <dbReference type="NCBI Taxonomy" id="578458"/>
    <lineage>
        <taxon>Eukaryota</taxon>
        <taxon>Fungi</taxon>
        <taxon>Dikarya</taxon>
        <taxon>Basidiomycota</taxon>
        <taxon>Agaricomycotina</taxon>
        <taxon>Agaricomycetes</taxon>
        <taxon>Agaricomycetidae</taxon>
        <taxon>Agaricales</taxon>
        <taxon>Schizophyllaceae</taxon>
        <taxon>Schizophyllum</taxon>
    </lineage>
</organism>
<dbReference type="Proteomes" id="UP000007431">
    <property type="component" value="Unassembled WGS sequence"/>
</dbReference>